<reference evidence="9 10" key="1">
    <citation type="submission" date="2015-09" db="EMBL/GenBank/DDBJ databases">
        <title>Host preference determinants of Valsa canker pathogens revealed by comparative genomics.</title>
        <authorList>
            <person name="Yin Z."/>
            <person name="Huang L."/>
        </authorList>
    </citation>
    <scope>NUCLEOTIDE SEQUENCE [LARGE SCALE GENOMIC DNA]</scope>
    <source>
        <strain evidence="9 10">YSFL</strain>
    </source>
</reference>
<dbReference type="GO" id="GO:0005743">
    <property type="term" value="C:mitochondrial inner membrane"/>
    <property type="evidence" value="ECO:0007669"/>
    <property type="project" value="UniProtKB-SubCell"/>
</dbReference>
<keyword evidence="3" id="KW-0813">Transport</keyword>
<dbReference type="PANTHER" id="PTHR12653:SF0">
    <property type="entry name" value="NADH DEHYDROGENASE [UBIQUINONE] 1 ALPHA SUBCOMPLEX SUBUNIT 5"/>
    <property type="match status" value="1"/>
</dbReference>
<evidence type="ECO:0000256" key="1">
    <source>
        <dbReference type="ARBA" id="ARBA00004443"/>
    </source>
</evidence>
<dbReference type="Pfam" id="PF04716">
    <property type="entry name" value="ETC_C1_NDUFA5"/>
    <property type="match status" value="1"/>
</dbReference>
<keyword evidence="5" id="KW-0999">Mitochondrion inner membrane</keyword>
<dbReference type="InterPro" id="IPR006806">
    <property type="entry name" value="NDUFA5"/>
</dbReference>
<evidence type="ECO:0000313" key="10">
    <source>
        <dbReference type="Proteomes" id="UP000284375"/>
    </source>
</evidence>
<comment type="caution">
    <text evidence="9">The sequence shown here is derived from an EMBL/GenBank/DDBJ whole genome shotgun (WGS) entry which is preliminary data.</text>
</comment>
<keyword evidence="4" id="KW-0679">Respiratory chain</keyword>
<protein>
    <submittedName>
        <fullName evidence="9">Uncharacterized protein</fullName>
    </submittedName>
</protein>
<evidence type="ECO:0000256" key="8">
    <source>
        <dbReference type="ARBA" id="ARBA00023136"/>
    </source>
</evidence>
<keyword evidence="7" id="KW-0496">Mitochondrion</keyword>
<dbReference type="GO" id="GO:0022904">
    <property type="term" value="P:respiratory electron transport chain"/>
    <property type="evidence" value="ECO:0007669"/>
    <property type="project" value="InterPro"/>
</dbReference>
<dbReference type="STRING" id="252740.A0A423WPI7"/>
<evidence type="ECO:0000256" key="2">
    <source>
        <dbReference type="ARBA" id="ARBA00010261"/>
    </source>
</evidence>
<accession>A0A423WPI7</accession>
<evidence type="ECO:0000256" key="3">
    <source>
        <dbReference type="ARBA" id="ARBA00022448"/>
    </source>
</evidence>
<name>A0A423WPI7_CYTCH</name>
<dbReference type="PANTHER" id="PTHR12653">
    <property type="entry name" value="NADH-UBIQUINONE OXIDOREDUCTASE 13 KD-B SUBUNIT"/>
    <property type="match status" value="1"/>
</dbReference>
<sequence length="240" mass="27367">MRRTFRLLASVKPVRYLEAGTPTGLTGLHATSSPRSTLLFLYSSTIDKLKAVPESSVYRQSVEALTKHRMSIVEGVKPAGYDEWLAKAQQTLDEHPEYFSEQSRKVADGMQAAGLQRDGKFFVMKDIKLDQDIRYEEWDGEHDDGPELEGSRTAEERQYQESLFQDPFEGKDVNWVEEPKLTAEQVEELENKIGAGLIEEVIQVAEGELSLVDTMVEAKAWESLDEKPKEGQWAYFERKM</sequence>
<dbReference type="Proteomes" id="UP000284375">
    <property type="component" value="Unassembled WGS sequence"/>
</dbReference>
<dbReference type="EMBL" id="LJZO01000001">
    <property type="protein sequence ID" value="ROW05291.1"/>
    <property type="molecule type" value="Genomic_DNA"/>
</dbReference>
<keyword evidence="6" id="KW-0249">Electron transport</keyword>
<evidence type="ECO:0000256" key="7">
    <source>
        <dbReference type="ARBA" id="ARBA00023128"/>
    </source>
</evidence>
<evidence type="ECO:0000256" key="5">
    <source>
        <dbReference type="ARBA" id="ARBA00022792"/>
    </source>
</evidence>
<keyword evidence="10" id="KW-1185">Reference proteome</keyword>
<evidence type="ECO:0000256" key="6">
    <source>
        <dbReference type="ARBA" id="ARBA00022982"/>
    </source>
</evidence>
<evidence type="ECO:0000256" key="4">
    <source>
        <dbReference type="ARBA" id="ARBA00022660"/>
    </source>
</evidence>
<keyword evidence="8" id="KW-0472">Membrane</keyword>
<organism evidence="9 10">
    <name type="scientific">Cytospora chrysosperma</name>
    <name type="common">Cytospora canker fungus</name>
    <name type="synonym">Sphaeria chrysosperma</name>
    <dbReference type="NCBI Taxonomy" id="252740"/>
    <lineage>
        <taxon>Eukaryota</taxon>
        <taxon>Fungi</taxon>
        <taxon>Dikarya</taxon>
        <taxon>Ascomycota</taxon>
        <taxon>Pezizomycotina</taxon>
        <taxon>Sordariomycetes</taxon>
        <taxon>Sordariomycetidae</taxon>
        <taxon>Diaporthales</taxon>
        <taxon>Cytosporaceae</taxon>
        <taxon>Cytospora</taxon>
    </lineage>
</organism>
<proteinExistence type="inferred from homology"/>
<dbReference type="AlphaFoldDB" id="A0A423WPI7"/>
<evidence type="ECO:0000313" key="9">
    <source>
        <dbReference type="EMBL" id="ROW05291.1"/>
    </source>
</evidence>
<dbReference type="OrthoDB" id="286811at2759"/>
<comment type="subcellular location">
    <subcellularLocation>
        <location evidence="1">Mitochondrion inner membrane</location>
        <topology evidence="1">Peripheral membrane protein</topology>
        <orientation evidence="1">Matrix side</orientation>
    </subcellularLocation>
</comment>
<comment type="similarity">
    <text evidence="2">Belongs to the complex I NDUFA5 subunit family.</text>
</comment>
<gene>
    <name evidence="9" type="ORF">VSDG_00131</name>
</gene>